<dbReference type="AlphaFoldDB" id="A0A5B9DQT8"/>
<name>A0A5B9DQT8_9HYPH</name>
<dbReference type="KEGG" id="yti:FNA67_17190"/>
<keyword evidence="1" id="KW-0472">Membrane</keyword>
<reference evidence="3 4" key="1">
    <citation type="journal article" date="2015" name="Int. J. Syst. Evol. Microbiol.">
        <title>Youhaiella tibetensis gen. nov., sp. nov., isolated from subsurface sediment.</title>
        <authorList>
            <person name="Wang Y.X."/>
            <person name="Huang F.Q."/>
            <person name="Nogi Y."/>
            <person name="Pang S.J."/>
            <person name="Wang P.K."/>
            <person name="Lv J."/>
        </authorList>
    </citation>
    <scope>NUCLEOTIDE SEQUENCE [LARGE SCALE GENOMIC DNA]</scope>
    <source>
        <strain evidence="4">fig4</strain>
    </source>
</reference>
<feature type="transmembrane region" description="Helical" evidence="1">
    <location>
        <begin position="78"/>
        <end position="101"/>
    </location>
</feature>
<feature type="domain" description="Chlorhexidine efflux transporter" evidence="2">
    <location>
        <begin position="72"/>
        <end position="134"/>
    </location>
</feature>
<keyword evidence="1" id="KW-1133">Transmembrane helix</keyword>
<keyword evidence="1" id="KW-0812">Transmembrane</keyword>
<dbReference type="Proteomes" id="UP000321062">
    <property type="component" value="Chromosome"/>
</dbReference>
<dbReference type="Pfam" id="PF05232">
    <property type="entry name" value="BTP"/>
    <property type="match status" value="2"/>
</dbReference>
<evidence type="ECO:0000313" key="4">
    <source>
        <dbReference type="Proteomes" id="UP000321062"/>
    </source>
</evidence>
<dbReference type="InterPro" id="IPR007896">
    <property type="entry name" value="BTP_bacteria"/>
</dbReference>
<feature type="transmembrane region" description="Helical" evidence="1">
    <location>
        <begin position="37"/>
        <end position="57"/>
    </location>
</feature>
<evidence type="ECO:0000313" key="3">
    <source>
        <dbReference type="EMBL" id="QEE21810.1"/>
    </source>
</evidence>
<feature type="transmembrane region" description="Helical" evidence="1">
    <location>
        <begin position="12"/>
        <end position="31"/>
    </location>
</feature>
<organism evidence="3 4">
    <name type="scientific">Paradevosia tibetensis</name>
    <dbReference type="NCBI Taxonomy" id="1447062"/>
    <lineage>
        <taxon>Bacteria</taxon>
        <taxon>Pseudomonadati</taxon>
        <taxon>Pseudomonadota</taxon>
        <taxon>Alphaproteobacteria</taxon>
        <taxon>Hyphomicrobiales</taxon>
        <taxon>Devosiaceae</taxon>
        <taxon>Paradevosia</taxon>
    </lineage>
</organism>
<dbReference type="InterPro" id="IPR058208">
    <property type="entry name" value="PACE"/>
</dbReference>
<keyword evidence="4" id="KW-1185">Reference proteome</keyword>
<gene>
    <name evidence="3" type="ORF">FNA67_17190</name>
</gene>
<evidence type="ECO:0000256" key="1">
    <source>
        <dbReference type="SAM" id="Phobius"/>
    </source>
</evidence>
<dbReference type="RefSeq" id="WP_049708110.1">
    <property type="nucleotide sequence ID" value="NZ_BMFM01000002.1"/>
</dbReference>
<feature type="domain" description="Chlorhexidine efflux transporter" evidence="2">
    <location>
        <begin position="2"/>
        <end position="64"/>
    </location>
</feature>
<accession>A0A5B9DQT8</accession>
<dbReference type="NCBIfam" id="NF033664">
    <property type="entry name" value="PACE_transport"/>
    <property type="match status" value="1"/>
</dbReference>
<proteinExistence type="predicted"/>
<dbReference type="OrthoDB" id="1631120at2"/>
<feature type="transmembrane region" description="Helical" evidence="1">
    <location>
        <begin position="107"/>
        <end position="129"/>
    </location>
</feature>
<sequence>MRSFPDRVRHALMFEIVGLAIVIPAGSYLFGLPAAHMGVIGIVGATVATLWNFVFNLGFDHALLRLQGHTRKSVAVRVAHAVLFEIGLLAMLLPMIAWYLGVSLVQAFLMDMSMVVFYVVYAFVFNIAYDRVFPVRSNQPAFAG</sequence>
<evidence type="ECO:0000259" key="2">
    <source>
        <dbReference type="Pfam" id="PF05232"/>
    </source>
</evidence>
<protein>
    <submittedName>
        <fullName evidence="3">PACE efflux transporter</fullName>
    </submittedName>
</protein>
<dbReference type="EMBL" id="CP041690">
    <property type="protein sequence ID" value="QEE21810.1"/>
    <property type="molecule type" value="Genomic_DNA"/>
</dbReference>